<sequence>MTFPISKAPWNKGKLVGQKLPLKLEQIWAIRIRLEIAKNIRELA</sequence>
<reference evidence="1 2" key="1">
    <citation type="submission" date="2015-09" db="EMBL/GenBank/DDBJ databases">
        <title>Identification and resolution of microdiversity through metagenomic sequencing of parallel consortia.</title>
        <authorList>
            <person name="Nelson W.C."/>
            <person name="Romine M.F."/>
            <person name="Lindemann S.R."/>
        </authorList>
    </citation>
    <scope>NUCLEOTIDE SEQUENCE [LARGE SCALE GENOMIC DNA]</scope>
    <source>
        <strain evidence="1">HL-55</strain>
    </source>
</reference>
<evidence type="ECO:0000313" key="1">
    <source>
        <dbReference type="EMBL" id="KPQ27741.1"/>
    </source>
</evidence>
<dbReference type="EMBL" id="LJZQ01000023">
    <property type="protein sequence ID" value="KPQ27741.1"/>
    <property type="molecule type" value="Genomic_DNA"/>
</dbReference>
<evidence type="ECO:0000313" key="2">
    <source>
        <dbReference type="Proteomes" id="UP000050416"/>
    </source>
</evidence>
<name>A0A0P7Z6Q0_9GAMM</name>
<protein>
    <recommendedName>
        <fullName evidence="3">Integrase</fullName>
    </recommendedName>
</protein>
<proteinExistence type="predicted"/>
<dbReference type="STRING" id="1305731.GCA_000934705_01812"/>
<dbReference type="PATRIC" id="fig|1305731.5.peg.1152"/>
<dbReference type="AlphaFoldDB" id="A0A0P7Z6Q0"/>
<feature type="non-terminal residue" evidence="1">
    <location>
        <position position="44"/>
    </location>
</feature>
<dbReference type="Proteomes" id="UP000050416">
    <property type="component" value="Unassembled WGS sequence"/>
</dbReference>
<comment type="caution">
    <text evidence="1">The sequence shown here is derived from an EMBL/GenBank/DDBJ whole genome shotgun (WGS) entry which is preliminary data.</text>
</comment>
<accession>A0A0P7Z6Q0</accession>
<evidence type="ECO:0008006" key="3">
    <source>
        <dbReference type="Google" id="ProtNLM"/>
    </source>
</evidence>
<gene>
    <name evidence="1" type="ORF">HLUCCX14_13380</name>
</gene>
<organism evidence="1 2">
    <name type="scientific">Marinobacter excellens HL-55</name>
    <dbReference type="NCBI Taxonomy" id="1305731"/>
    <lineage>
        <taxon>Bacteria</taxon>
        <taxon>Pseudomonadati</taxon>
        <taxon>Pseudomonadota</taxon>
        <taxon>Gammaproteobacteria</taxon>
        <taxon>Pseudomonadales</taxon>
        <taxon>Marinobacteraceae</taxon>
        <taxon>Marinobacter</taxon>
    </lineage>
</organism>